<evidence type="ECO:0000256" key="1">
    <source>
        <dbReference type="SAM" id="MobiDB-lite"/>
    </source>
</evidence>
<accession>K9G7U4</accession>
<dbReference type="Proteomes" id="UP000009882">
    <property type="component" value="Unassembled WGS sequence"/>
</dbReference>
<dbReference type="STRING" id="1170229.K9G7U4"/>
<dbReference type="InParanoid" id="K9G7U4"/>
<dbReference type="EMBL" id="AKCT01000080">
    <property type="protein sequence ID" value="EKV17062.1"/>
    <property type="molecule type" value="Genomic_DNA"/>
</dbReference>
<organism evidence="2 3">
    <name type="scientific">Penicillium digitatum (strain PHI26 / CECT 20796)</name>
    <name type="common">Green mold</name>
    <dbReference type="NCBI Taxonomy" id="1170229"/>
    <lineage>
        <taxon>Eukaryota</taxon>
        <taxon>Fungi</taxon>
        <taxon>Dikarya</taxon>
        <taxon>Ascomycota</taxon>
        <taxon>Pezizomycotina</taxon>
        <taxon>Eurotiomycetes</taxon>
        <taxon>Eurotiomycetidae</taxon>
        <taxon>Eurotiales</taxon>
        <taxon>Aspergillaceae</taxon>
        <taxon>Penicillium</taxon>
    </lineage>
</organism>
<dbReference type="OrthoDB" id="3544487at2759"/>
<keyword evidence="3" id="KW-1185">Reference proteome</keyword>
<dbReference type="AlphaFoldDB" id="K9G7U4"/>
<name>K9G7U4_PEND2</name>
<evidence type="ECO:0000313" key="3">
    <source>
        <dbReference type="Proteomes" id="UP000009882"/>
    </source>
</evidence>
<dbReference type="HOGENOM" id="CLU_2159263_0_0_1"/>
<evidence type="ECO:0000313" key="2">
    <source>
        <dbReference type="EMBL" id="EKV17062.1"/>
    </source>
</evidence>
<feature type="region of interest" description="Disordered" evidence="1">
    <location>
        <begin position="1"/>
        <end position="50"/>
    </location>
</feature>
<feature type="compositionally biased region" description="Acidic residues" evidence="1">
    <location>
        <begin position="23"/>
        <end position="43"/>
    </location>
</feature>
<proteinExistence type="predicted"/>
<gene>
    <name evidence="2" type="ORF">PDIG_17030</name>
</gene>
<protein>
    <submittedName>
        <fullName evidence="2">Uncharacterized protein</fullName>
    </submittedName>
</protein>
<comment type="caution">
    <text evidence="2">The sequence shown here is derived from an EMBL/GenBank/DDBJ whole genome shotgun (WGS) entry which is preliminary data.</text>
</comment>
<sequence>MARSRRQARSDSYDNDSQTGEDSPNDSGDEQYDTDPTEPDFDEDQLKDAGDVAQLFADNENSPEYYLQQLAEFDESVYTKEDYSKGTTVLLDQVESRWIQYVSFAAPSFHH</sequence>
<reference evidence="3" key="1">
    <citation type="journal article" date="2012" name="BMC Genomics">
        <title>Genome sequence of the necrotrophic fungus Penicillium digitatum, the main postharvest pathogen of citrus.</title>
        <authorList>
            <person name="Marcet-Houben M."/>
            <person name="Ballester A.-R."/>
            <person name="de la Fuente B."/>
            <person name="Harries E."/>
            <person name="Marcos J.F."/>
            <person name="Gonzalez-Candelas L."/>
            <person name="Gabaldon T."/>
        </authorList>
    </citation>
    <scope>NUCLEOTIDE SEQUENCE [LARGE SCALE GENOMIC DNA]</scope>
    <source>
        <strain evidence="3">PHI26 / CECT 20796</strain>
    </source>
</reference>